<dbReference type="AlphaFoldDB" id="A0A7G2C630"/>
<accession>A0A7G2C630</accession>
<dbReference type="VEuPathDB" id="TriTrypDB:ADEAN_000166100"/>
<sequence>MILRSKLEDFRALLQVVALSQEKNLSPADIVRHGALGGVVHIFHDSANSAMRQFLPSVMSVSFFSESVGDGTFAPSLSFTTENDVPRYTPVSECLGKDLFTAICLLFPDCFLEVEDYLDDQPFDSESISHTQSQGVEDMNTSAAGNVGTPVSQKSADASTSQHLQHASTSHTGAHSATPPPSLSSSQRAPRSTEVDLIVLHKTRCEVALDFVVLINSALKDVQIRLKRRELKVSLQPKSEKQAEGSPPSNDTSEAAVLQNNSLWLLKAKSLILVCLYVADLFYLKNWTQASSVLHSYKDRFRDTTGPLEEFTEPVSQWSWPTSEEDVTAWYESKIQQVCDAFRSDAPPGSPQDFEEYLRVLKQQSTEDSYDILSSKFSLLLNKADTGKRPSYFDALQFCHVPLPLMPVAEGEFFWLPQPTYLMSHASVSLVSHLVRLSKRKLNDAQLRTECTVLFPQPFHSLGKMEKDRIEFYLQDRQNVTQQLEKNPVLLAKLMVWIKESFTEGEVPPFVSAVEDYVLFEVPFSVMVGQYLRESVSQRSLSREKWGKWLLHTCQKLLNASANDGGSSPHTKVITAIIDFSLAQCSWKLSDEEKTTFTSFRKLVN</sequence>
<gene>
    <name evidence="2" type="ORF">ADEAN_000166100</name>
</gene>
<dbReference type="Proteomes" id="UP000515908">
    <property type="component" value="Chromosome 03"/>
</dbReference>
<dbReference type="Pfam" id="PF17371">
    <property type="entry name" value="DUF5393"/>
    <property type="match status" value="1"/>
</dbReference>
<protein>
    <submittedName>
        <fullName evidence="2">Uncharacterized protein</fullName>
    </submittedName>
</protein>
<keyword evidence="3" id="KW-1185">Reference proteome</keyword>
<proteinExistence type="predicted"/>
<name>A0A7G2C630_9TRYP</name>
<feature type="region of interest" description="Disordered" evidence="1">
    <location>
        <begin position="235"/>
        <end position="254"/>
    </location>
</feature>
<organism evidence="2 3">
    <name type="scientific">Angomonas deanei</name>
    <dbReference type="NCBI Taxonomy" id="59799"/>
    <lineage>
        <taxon>Eukaryota</taxon>
        <taxon>Discoba</taxon>
        <taxon>Euglenozoa</taxon>
        <taxon>Kinetoplastea</taxon>
        <taxon>Metakinetoplastina</taxon>
        <taxon>Trypanosomatida</taxon>
        <taxon>Trypanosomatidae</taxon>
        <taxon>Strigomonadinae</taxon>
        <taxon>Angomonas</taxon>
    </lineage>
</organism>
<feature type="region of interest" description="Disordered" evidence="1">
    <location>
        <begin position="123"/>
        <end position="190"/>
    </location>
</feature>
<feature type="compositionally biased region" description="Polar residues" evidence="1">
    <location>
        <begin position="124"/>
        <end position="175"/>
    </location>
</feature>
<evidence type="ECO:0000313" key="3">
    <source>
        <dbReference type="Proteomes" id="UP000515908"/>
    </source>
</evidence>
<reference evidence="2 3" key="1">
    <citation type="submission" date="2020-08" db="EMBL/GenBank/DDBJ databases">
        <authorList>
            <person name="Newling K."/>
            <person name="Davey J."/>
            <person name="Forrester S."/>
        </authorList>
    </citation>
    <scope>NUCLEOTIDE SEQUENCE [LARGE SCALE GENOMIC DNA]</scope>
    <source>
        <strain evidence="3">Crithidia deanei Carvalho (ATCC PRA-265)</strain>
    </source>
</reference>
<evidence type="ECO:0000313" key="2">
    <source>
        <dbReference type="EMBL" id="CAD2214217.1"/>
    </source>
</evidence>
<dbReference type="InterPro" id="IPR035155">
    <property type="entry name" value="DUF5393"/>
</dbReference>
<dbReference type="EMBL" id="LR877147">
    <property type="protein sequence ID" value="CAD2214217.1"/>
    <property type="molecule type" value="Genomic_DNA"/>
</dbReference>
<evidence type="ECO:0000256" key="1">
    <source>
        <dbReference type="SAM" id="MobiDB-lite"/>
    </source>
</evidence>